<comment type="caution">
    <text evidence="1">The sequence shown here is derived from an EMBL/GenBank/DDBJ whole genome shotgun (WGS) entry which is preliminary data.</text>
</comment>
<name>A0ABX3A069_9GAMM</name>
<dbReference type="EMBL" id="MDTU01000008">
    <property type="protein sequence ID" value="ODN41018.1"/>
    <property type="molecule type" value="Genomic_DNA"/>
</dbReference>
<organism evidence="1 2">
    <name type="scientific">Piscirickettsia litoralis</name>
    <dbReference type="NCBI Taxonomy" id="1891921"/>
    <lineage>
        <taxon>Bacteria</taxon>
        <taxon>Pseudomonadati</taxon>
        <taxon>Pseudomonadota</taxon>
        <taxon>Gammaproteobacteria</taxon>
        <taxon>Thiotrichales</taxon>
        <taxon>Piscirickettsiaceae</taxon>
        <taxon>Piscirickettsia</taxon>
    </lineage>
</organism>
<accession>A0ABX3A069</accession>
<keyword evidence="2" id="KW-1185">Reference proteome</keyword>
<gene>
    <name evidence="1" type="ORF">BGC07_18475</name>
</gene>
<evidence type="ECO:0008006" key="3">
    <source>
        <dbReference type="Google" id="ProtNLM"/>
    </source>
</evidence>
<reference evidence="1 2" key="1">
    <citation type="submission" date="2016-08" db="EMBL/GenBank/DDBJ databases">
        <title>Draft genome sequence of Candidatus Piscirickettsia litoralis, from seawater.</title>
        <authorList>
            <person name="Wan X."/>
            <person name="Lee A.J."/>
            <person name="Hou S."/>
            <person name="Donachie S.P."/>
        </authorList>
    </citation>
    <scope>NUCLEOTIDE SEQUENCE [LARGE SCALE GENOMIC DNA]</scope>
    <source>
        <strain evidence="1 2">Y2</strain>
    </source>
</reference>
<dbReference type="Proteomes" id="UP000094329">
    <property type="component" value="Unassembled WGS sequence"/>
</dbReference>
<proteinExistence type="predicted"/>
<sequence length="206" mass="24294">MDEQAKQAKADFLKYTKNHSLKVVVDDGVNRHITFNHNDEIEYAFTITTWRYHLCIGGDFGTYVFSRTEDMFRFFRGRTDIHPCYWGEKLVSNSTFRGHKEFSEEVFNTAVKDHFDYMIEDDEEYSEEDRAKLWEEIKEQVLDPFDETSAIDSLTNFTTDYDFDFIDLNASFDDYTISYLICLHAIVAIISKYDEYKADSLEKIAS</sequence>
<protein>
    <recommendedName>
        <fullName evidence="3">DUF3786 domain-containing protein</fullName>
    </recommendedName>
</protein>
<evidence type="ECO:0000313" key="1">
    <source>
        <dbReference type="EMBL" id="ODN41018.1"/>
    </source>
</evidence>
<evidence type="ECO:0000313" key="2">
    <source>
        <dbReference type="Proteomes" id="UP000094329"/>
    </source>
</evidence>
<dbReference type="RefSeq" id="WP_069314530.1">
    <property type="nucleotide sequence ID" value="NZ_MDTU01000008.1"/>
</dbReference>